<dbReference type="Proteomes" id="UP000193467">
    <property type="component" value="Unassembled WGS sequence"/>
</dbReference>
<reference evidence="13 14" key="1">
    <citation type="submission" date="2016-07" db="EMBL/GenBank/DDBJ databases">
        <title>Pervasive Adenine N6-methylation of Active Genes in Fungi.</title>
        <authorList>
            <consortium name="DOE Joint Genome Institute"/>
            <person name="Mondo S.J."/>
            <person name="Dannebaum R.O."/>
            <person name="Kuo R.C."/>
            <person name="Labutti K."/>
            <person name="Haridas S."/>
            <person name="Kuo A."/>
            <person name="Salamov A."/>
            <person name="Ahrendt S.R."/>
            <person name="Lipzen A."/>
            <person name="Sullivan W."/>
            <person name="Andreopoulos W.B."/>
            <person name="Clum A."/>
            <person name="Lindquist E."/>
            <person name="Daum C."/>
            <person name="Ramamoorthy G.K."/>
            <person name="Gryganskyi A."/>
            <person name="Culley D."/>
            <person name="Magnuson J.K."/>
            <person name="James T.Y."/>
            <person name="O'Malley M.A."/>
            <person name="Stajich J.E."/>
            <person name="Spatafora J.W."/>
            <person name="Visel A."/>
            <person name="Grigoriev I.V."/>
        </authorList>
    </citation>
    <scope>NUCLEOTIDE SEQUENCE [LARGE SCALE GENOMIC DNA]</scope>
    <source>
        <strain evidence="13 14">62-1032</strain>
    </source>
</reference>
<dbReference type="InParanoid" id="A0A1Y2ER26"/>
<dbReference type="InterPro" id="IPR002054">
    <property type="entry name" value="DNA-dir_DNA_pol_X"/>
</dbReference>
<evidence type="ECO:0000256" key="3">
    <source>
        <dbReference type="ARBA" id="ARBA00022695"/>
    </source>
</evidence>
<dbReference type="FunFam" id="3.30.210.10:FF:000005">
    <property type="entry name" value="DNA polymerase IV"/>
    <property type="match status" value="1"/>
</dbReference>
<sequence length="386" mass="43679">MAPDRHQSHGSRSPTSIRSTRSISPSAFAELPQLACQRASPRPCVNHELVQALKPLRDERFLLYGTQTKESISYATAISCIIGCPLKIETVEQAKQLHKVGAKLLLKIEEWLKTGRIQKSIDILKSPRYIALKELTTLHGLGPKKANELYDSNPSVRTIEQLKIAEPGRWDKMLQWHDDLQLKMPRSEAESILEFVRIQLERIEPGAHMILAGSYRRGKTEIGDVDILVTYPHEDGKERNILTKLIHRLEEKGLIPEDGCLQASMAGSNRTTTTNKEATLMDSLDRAFVIFRLPANTTTRPRDIFRRVDIVVSCWASWGSAVVGWTGSTQFERDLRQHAQNLNIKFDSGGMRDLHTSAVIPALTEKDVFRVLKLDYIPPHLRWADP</sequence>
<dbReference type="GO" id="GO:0003887">
    <property type="term" value="F:DNA-directed DNA polymerase activity"/>
    <property type="evidence" value="ECO:0007669"/>
    <property type="project" value="UniProtKB-UniRule"/>
</dbReference>
<evidence type="ECO:0000256" key="11">
    <source>
        <dbReference type="SAM" id="MobiDB-lite"/>
    </source>
</evidence>
<evidence type="ECO:0000256" key="10">
    <source>
        <dbReference type="RuleBase" id="RU366014"/>
    </source>
</evidence>
<dbReference type="InterPro" id="IPR010996">
    <property type="entry name" value="HHH_MUS81"/>
</dbReference>
<dbReference type="InterPro" id="IPR028207">
    <property type="entry name" value="DNA_pol_B_palm_palm"/>
</dbReference>
<dbReference type="Gene3D" id="3.30.210.10">
    <property type="entry name" value="DNA polymerase, thumb domain"/>
    <property type="match status" value="1"/>
</dbReference>
<evidence type="ECO:0000256" key="2">
    <source>
        <dbReference type="ARBA" id="ARBA00022679"/>
    </source>
</evidence>
<dbReference type="InterPro" id="IPR029398">
    <property type="entry name" value="PolB_thumb"/>
</dbReference>
<dbReference type="OrthoDB" id="205514at2759"/>
<evidence type="ECO:0000256" key="8">
    <source>
        <dbReference type="ARBA" id="ARBA00049244"/>
    </source>
</evidence>
<keyword evidence="7 10" id="KW-0234">DNA repair</keyword>
<comment type="similarity">
    <text evidence="10">Belongs to the DNA polymerase type-X family.</text>
</comment>
<evidence type="ECO:0000313" key="13">
    <source>
        <dbReference type="EMBL" id="ORY74041.1"/>
    </source>
</evidence>
<comment type="function">
    <text evidence="10">DNA polymerase that functions in several pathways of DNA repair. Involved in base excision repair (BER) responsible for repair of lesions that give rise to abasic (AP) sites in DNA. Also contributes to DNA double-strand break repair by non-homologous end joining and homologous recombination. Has both template-dependent and template-independent (terminal transferase) DNA polymerase activities. Has also a 5'-deoxyribose-5-phosphate lyase (dRP lyase) activity.</text>
</comment>
<keyword evidence="14" id="KW-1185">Reference proteome</keyword>
<evidence type="ECO:0000256" key="7">
    <source>
        <dbReference type="ARBA" id="ARBA00023204"/>
    </source>
</evidence>
<gene>
    <name evidence="13" type="ORF">BCR35DRAFT_306817</name>
</gene>
<keyword evidence="4" id="KW-0235">DNA replication</keyword>
<dbReference type="PANTHER" id="PTHR11276:SF28">
    <property type="entry name" value="DNA POLYMERASE LAMBDA"/>
    <property type="match status" value="1"/>
</dbReference>
<keyword evidence="6 10" id="KW-0239">DNA-directed DNA polymerase</keyword>
<comment type="caution">
    <text evidence="13">The sequence shown here is derived from an EMBL/GenBank/DDBJ whole genome shotgun (WGS) entry which is preliminary data.</text>
</comment>
<dbReference type="EC" id="2.7.7.7" evidence="10"/>
<dbReference type="InterPro" id="IPR022312">
    <property type="entry name" value="DNA_pol_X"/>
</dbReference>
<dbReference type="EMBL" id="MCGR01000043">
    <property type="protein sequence ID" value="ORY74041.1"/>
    <property type="molecule type" value="Genomic_DNA"/>
</dbReference>
<dbReference type="GO" id="GO:0006303">
    <property type="term" value="P:double-strand break repair via nonhomologous end joining"/>
    <property type="evidence" value="ECO:0007669"/>
    <property type="project" value="TreeGrafter"/>
</dbReference>
<comment type="subcellular location">
    <subcellularLocation>
        <location evidence="10">Nucleus</location>
    </subcellularLocation>
</comment>
<evidence type="ECO:0000259" key="12">
    <source>
        <dbReference type="SMART" id="SM00483"/>
    </source>
</evidence>
<dbReference type="AlphaFoldDB" id="A0A1Y2ER26"/>
<dbReference type="InterPro" id="IPR043519">
    <property type="entry name" value="NT_sf"/>
</dbReference>
<proteinExistence type="inferred from homology"/>
<dbReference type="InterPro" id="IPR002008">
    <property type="entry name" value="DNA_pol_X_beta-like"/>
</dbReference>
<dbReference type="SUPFAM" id="SSF81301">
    <property type="entry name" value="Nucleotidyltransferase"/>
    <property type="match status" value="1"/>
</dbReference>
<accession>A0A1Y2ER26</accession>
<dbReference type="GO" id="GO:0005634">
    <property type="term" value="C:nucleus"/>
    <property type="evidence" value="ECO:0007669"/>
    <property type="project" value="UniProtKB-SubCell"/>
</dbReference>
<dbReference type="STRING" id="106004.A0A1Y2ER26"/>
<evidence type="ECO:0000313" key="14">
    <source>
        <dbReference type="Proteomes" id="UP000193467"/>
    </source>
</evidence>
<dbReference type="InterPro" id="IPR027421">
    <property type="entry name" value="DNA_pol_lamdba_lyase_dom_sf"/>
</dbReference>
<dbReference type="SUPFAM" id="SSF47802">
    <property type="entry name" value="DNA polymerase beta, N-terminal domain-like"/>
    <property type="match status" value="1"/>
</dbReference>
<feature type="region of interest" description="Disordered" evidence="11">
    <location>
        <begin position="1"/>
        <end position="21"/>
    </location>
</feature>
<keyword evidence="2 10" id="KW-0808">Transferase</keyword>
<feature type="domain" description="DNA-directed DNA polymerase X" evidence="12">
    <location>
        <begin position="44"/>
        <end position="383"/>
    </location>
</feature>
<dbReference type="PANTHER" id="PTHR11276">
    <property type="entry name" value="DNA POLYMERASE TYPE-X FAMILY MEMBER"/>
    <property type="match status" value="1"/>
</dbReference>
<dbReference type="GO" id="GO:0003677">
    <property type="term" value="F:DNA binding"/>
    <property type="evidence" value="ECO:0007669"/>
    <property type="project" value="UniProtKB-UniRule"/>
</dbReference>
<name>A0A1Y2ER26_9BASI</name>
<keyword evidence="5 10" id="KW-0227">DNA damage</keyword>
<dbReference type="FunCoup" id="A0A1Y2ER26">
    <property type="interactions" value="166"/>
</dbReference>
<dbReference type="PRINTS" id="PR00869">
    <property type="entry name" value="DNAPOLX"/>
</dbReference>
<evidence type="ECO:0000256" key="4">
    <source>
        <dbReference type="ARBA" id="ARBA00022705"/>
    </source>
</evidence>
<dbReference type="Gene3D" id="1.10.150.110">
    <property type="entry name" value="DNA polymerase beta, N-terminal domain-like"/>
    <property type="match status" value="1"/>
</dbReference>
<keyword evidence="3 10" id="KW-0548">Nucleotidyltransferase</keyword>
<keyword evidence="10" id="KW-0539">Nucleus</keyword>
<protein>
    <recommendedName>
        <fullName evidence="10">DNA polymerase</fullName>
        <ecNumber evidence="10">2.7.7.7</ecNumber>
    </recommendedName>
</protein>
<feature type="active site" description="Nucleophile; Schiff-base intermediate with DNA; for 5'-dRP lyase activity" evidence="9">
    <location>
        <position position="107"/>
    </location>
</feature>
<dbReference type="Pfam" id="PF14716">
    <property type="entry name" value="HHH_8"/>
    <property type="match status" value="1"/>
</dbReference>
<dbReference type="InterPro" id="IPR037160">
    <property type="entry name" value="DNA_Pol_thumb_sf"/>
</dbReference>
<dbReference type="Pfam" id="PF14791">
    <property type="entry name" value="DNA_pol_B_thumb"/>
    <property type="match status" value="1"/>
</dbReference>
<organism evidence="13 14">
    <name type="scientific">Leucosporidium creatinivorum</name>
    <dbReference type="NCBI Taxonomy" id="106004"/>
    <lineage>
        <taxon>Eukaryota</taxon>
        <taxon>Fungi</taxon>
        <taxon>Dikarya</taxon>
        <taxon>Basidiomycota</taxon>
        <taxon>Pucciniomycotina</taxon>
        <taxon>Microbotryomycetes</taxon>
        <taxon>Leucosporidiales</taxon>
        <taxon>Leucosporidium</taxon>
    </lineage>
</organism>
<evidence type="ECO:0000256" key="9">
    <source>
        <dbReference type="PIRSR" id="PIRSR622312-50"/>
    </source>
</evidence>
<dbReference type="PRINTS" id="PR00870">
    <property type="entry name" value="DNAPOLXBETA"/>
</dbReference>
<dbReference type="Gene3D" id="3.30.460.10">
    <property type="entry name" value="Beta Polymerase, domain 2"/>
    <property type="match status" value="1"/>
</dbReference>
<dbReference type="CDD" id="cd00141">
    <property type="entry name" value="NT_POLXc"/>
    <property type="match status" value="1"/>
</dbReference>
<evidence type="ECO:0000256" key="5">
    <source>
        <dbReference type="ARBA" id="ARBA00022763"/>
    </source>
</evidence>
<keyword evidence="1" id="KW-0237">DNA synthesis</keyword>
<evidence type="ECO:0000256" key="1">
    <source>
        <dbReference type="ARBA" id="ARBA00022634"/>
    </source>
</evidence>
<dbReference type="GO" id="GO:0046872">
    <property type="term" value="F:metal ion binding"/>
    <property type="evidence" value="ECO:0007669"/>
    <property type="project" value="UniProtKB-UniRule"/>
</dbReference>
<dbReference type="SMART" id="SM00483">
    <property type="entry name" value="POLXc"/>
    <property type="match status" value="1"/>
</dbReference>
<dbReference type="Pfam" id="PF14792">
    <property type="entry name" value="DNA_pol_B_palm"/>
    <property type="match status" value="1"/>
</dbReference>
<comment type="catalytic activity">
    <reaction evidence="8 10">
        <text>DNA(n) + a 2'-deoxyribonucleoside 5'-triphosphate = DNA(n+1) + diphosphate</text>
        <dbReference type="Rhea" id="RHEA:22508"/>
        <dbReference type="Rhea" id="RHEA-COMP:17339"/>
        <dbReference type="Rhea" id="RHEA-COMP:17340"/>
        <dbReference type="ChEBI" id="CHEBI:33019"/>
        <dbReference type="ChEBI" id="CHEBI:61560"/>
        <dbReference type="ChEBI" id="CHEBI:173112"/>
        <dbReference type="EC" id="2.7.7.7"/>
    </reaction>
</comment>
<evidence type="ECO:0000256" key="6">
    <source>
        <dbReference type="ARBA" id="ARBA00022932"/>
    </source>
</evidence>
<feature type="compositionally biased region" description="Low complexity" evidence="11">
    <location>
        <begin position="11"/>
        <end position="21"/>
    </location>
</feature>